<dbReference type="NCBIfam" id="TIGR00553">
    <property type="entry name" value="pabB"/>
    <property type="match status" value="1"/>
</dbReference>
<keyword evidence="2" id="KW-0032">Aminotransferase</keyword>
<dbReference type="SUPFAM" id="SSF56322">
    <property type="entry name" value="ADC synthase"/>
    <property type="match status" value="1"/>
</dbReference>
<dbReference type="SUPFAM" id="SSF56752">
    <property type="entry name" value="D-aminoacid aminotransferase-like PLP-dependent enzymes"/>
    <property type="match status" value="1"/>
</dbReference>
<dbReference type="AlphaFoldDB" id="A0A857J7K3"/>
<sequence>MHAARRPPRALVDFLSEDGRPPLRLAFEGCREVLRADTLAEVRTVLQAAERHAAAGAWCVGFVRYEAAPAFDAAFEVHPADGPLVWFGVFDSAAPWPDAPAAGAWSTGPWQSELARAAFDARIARIHQAIRGGETYQINLTEPLSSGFQGEAEAWFRALQREQPQGYAAFIDTGEEQLLSVSPELFFDWDGERIRSRPMKGTAPRGDDALSDARQAAALLASEKERAENLMIVDLIRNDLSRIARPHSVKVEQLFQARAWPTVWQMTSDVLARTREGTGLVDVFEALFPCGSVTGVPKVRATGLIRSLETAPRGVYCGAAGVLRPGGGAIFNVPIRTVQLRDGRAVCGIGSGITIDARPEGEWDEWRNKRRFLEAAAAPFTLIETLRLEGGVFIHGDAHLARLQASAAHFGFGWDGARVRQALDGLLAGHAEGAWRVRLLLDAAGQPKAEAFAFAPTATPVRIRLATRPMETVHPDFLRHKTSRRAHYSRFEPTEPGIFDTLLHNTDGEVTEFTRGNLAALTPDGDWITPPLSAGLLPGVGRGRWLAEGRIREARLTVDALPQMRALAFVNSLRGWLPAELVD</sequence>
<dbReference type="InterPro" id="IPR043131">
    <property type="entry name" value="BCAT-like_N"/>
</dbReference>
<dbReference type="InterPro" id="IPR019999">
    <property type="entry name" value="Anth_synth_I-like"/>
</dbReference>
<keyword evidence="2" id="KW-0808">Transferase</keyword>
<dbReference type="PANTHER" id="PTHR11236">
    <property type="entry name" value="AMINOBENZOATE/ANTHRANILATE SYNTHASE"/>
    <property type="match status" value="1"/>
</dbReference>
<keyword evidence="3" id="KW-1185">Reference proteome</keyword>
<dbReference type="Gene3D" id="3.60.120.10">
    <property type="entry name" value="Anthranilate synthase"/>
    <property type="match status" value="1"/>
</dbReference>
<gene>
    <name evidence="2" type="primary">pabB</name>
    <name evidence="2" type="ORF">GT347_14335</name>
</gene>
<dbReference type="PANTHER" id="PTHR11236:SF50">
    <property type="entry name" value="AMINODEOXYCHORISMATE SYNTHASE COMPONENT 1"/>
    <property type="match status" value="1"/>
</dbReference>
<organism evidence="2 3">
    <name type="scientific">Xylophilus rhododendri</name>
    <dbReference type="NCBI Taxonomy" id="2697032"/>
    <lineage>
        <taxon>Bacteria</taxon>
        <taxon>Pseudomonadati</taxon>
        <taxon>Pseudomonadota</taxon>
        <taxon>Betaproteobacteria</taxon>
        <taxon>Burkholderiales</taxon>
        <taxon>Xylophilus</taxon>
    </lineage>
</organism>
<dbReference type="GO" id="GO:0000162">
    <property type="term" value="P:L-tryptophan biosynthetic process"/>
    <property type="evidence" value="ECO:0007669"/>
    <property type="project" value="TreeGrafter"/>
</dbReference>
<dbReference type="KEGG" id="xyk:GT347_14335"/>
<dbReference type="Proteomes" id="UP000464787">
    <property type="component" value="Chromosome"/>
</dbReference>
<dbReference type="Pfam" id="PF00425">
    <property type="entry name" value="Chorismate_bind"/>
    <property type="match status" value="1"/>
</dbReference>
<evidence type="ECO:0000313" key="2">
    <source>
        <dbReference type="EMBL" id="QHI99059.1"/>
    </source>
</evidence>
<dbReference type="InterPro" id="IPR001544">
    <property type="entry name" value="Aminotrans_IV"/>
</dbReference>
<dbReference type="InterPro" id="IPR015890">
    <property type="entry name" value="Chorismate_C"/>
</dbReference>
<dbReference type="RefSeq" id="WP_160552822.1">
    <property type="nucleotide sequence ID" value="NZ_CP047650.1"/>
</dbReference>
<name>A0A857J7K3_9BURK</name>
<dbReference type="PRINTS" id="PR00095">
    <property type="entry name" value="ANTSNTHASEI"/>
</dbReference>
<dbReference type="Gene3D" id="3.20.10.10">
    <property type="entry name" value="D-amino Acid Aminotransferase, subunit A, domain 2"/>
    <property type="match status" value="1"/>
</dbReference>
<reference evidence="2 3" key="1">
    <citation type="submission" date="2020-01" db="EMBL/GenBank/DDBJ databases">
        <title>Genome sequencing of strain KACC 21265.</title>
        <authorList>
            <person name="Heo J."/>
            <person name="Kim S.-J."/>
            <person name="Kim J.-S."/>
            <person name="Hong S.-B."/>
            <person name="Kwon S.-W."/>
        </authorList>
    </citation>
    <scope>NUCLEOTIDE SEQUENCE [LARGE SCALE GENOMIC DNA]</scope>
    <source>
        <strain evidence="2 3">KACC 21265</strain>
    </source>
</reference>
<feature type="domain" description="Chorismate-utilising enzyme C-terminal" evidence="1">
    <location>
        <begin position="117"/>
        <end position="369"/>
    </location>
</feature>
<dbReference type="EMBL" id="CP047650">
    <property type="protein sequence ID" value="QHI99059.1"/>
    <property type="molecule type" value="Genomic_DNA"/>
</dbReference>
<dbReference type="Gene3D" id="3.30.470.10">
    <property type="match status" value="1"/>
</dbReference>
<evidence type="ECO:0000313" key="3">
    <source>
        <dbReference type="Proteomes" id="UP000464787"/>
    </source>
</evidence>
<dbReference type="InterPro" id="IPR005801">
    <property type="entry name" value="ADC_synthase"/>
</dbReference>
<dbReference type="Pfam" id="PF01063">
    <property type="entry name" value="Aminotran_4"/>
    <property type="match status" value="1"/>
</dbReference>
<dbReference type="InterPro" id="IPR043132">
    <property type="entry name" value="BCAT-like_C"/>
</dbReference>
<dbReference type="GO" id="GO:0009396">
    <property type="term" value="P:folic acid-containing compound biosynthetic process"/>
    <property type="evidence" value="ECO:0007669"/>
    <property type="project" value="InterPro"/>
</dbReference>
<dbReference type="InterPro" id="IPR005802">
    <property type="entry name" value="ADC_synth_comp_1"/>
</dbReference>
<proteinExistence type="predicted"/>
<accession>A0A857J7K3</accession>
<evidence type="ECO:0000259" key="1">
    <source>
        <dbReference type="Pfam" id="PF00425"/>
    </source>
</evidence>
<protein>
    <submittedName>
        <fullName evidence="2">Aminodeoxychorismate synthase component I</fullName>
        <ecNumber evidence="2">2.6.1.85</ecNumber>
    </submittedName>
</protein>
<dbReference type="GO" id="GO:0046820">
    <property type="term" value="F:4-amino-4-deoxychorismate synthase activity"/>
    <property type="evidence" value="ECO:0007669"/>
    <property type="project" value="UniProtKB-EC"/>
</dbReference>
<dbReference type="InterPro" id="IPR036038">
    <property type="entry name" value="Aminotransferase-like"/>
</dbReference>
<dbReference type="EC" id="2.6.1.85" evidence="2"/>